<feature type="transmembrane region" description="Helical" evidence="6">
    <location>
        <begin position="12"/>
        <end position="34"/>
    </location>
</feature>
<keyword evidence="3" id="KW-0274">FAD</keyword>
<dbReference type="GO" id="GO:0004497">
    <property type="term" value="F:monooxygenase activity"/>
    <property type="evidence" value="ECO:0007669"/>
    <property type="project" value="UniProtKB-KW"/>
</dbReference>
<evidence type="ECO:0000313" key="9">
    <source>
        <dbReference type="Proteomes" id="UP000307440"/>
    </source>
</evidence>
<dbReference type="SUPFAM" id="SSF51905">
    <property type="entry name" value="FAD/NAD(P)-binding domain"/>
    <property type="match status" value="1"/>
</dbReference>
<dbReference type="InterPro" id="IPR036188">
    <property type="entry name" value="FAD/NAD-bd_sf"/>
</dbReference>
<accession>A0A5C3KV70</accession>
<dbReference type="STRING" id="230819.A0A5C3KV70"/>
<evidence type="ECO:0000259" key="7">
    <source>
        <dbReference type="Pfam" id="PF01494"/>
    </source>
</evidence>
<dbReference type="Gene3D" id="3.50.50.60">
    <property type="entry name" value="FAD/NAD(P)-binding domain"/>
    <property type="match status" value="1"/>
</dbReference>
<keyword evidence="5" id="KW-0503">Monooxygenase</keyword>
<dbReference type="InterPro" id="IPR002938">
    <property type="entry name" value="FAD-bd"/>
</dbReference>
<evidence type="ECO:0000256" key="1">
    <source>
        <dbReference type="ARBA" id="ARBA00007992"/>
    </source>
</evidence>
<dbReference type="EMBL" id="ML210206">
    <property type="protein sequence ID" value="TFK24105.1"/>
    <property type="molecule type" value="Genomic_DNA"/>
</dbReference>
<reference evidence="8 9" key="1">
    <citation type="journal article" date="2019" name="Nat. Ecol. Evol.">
        <title>Megaphylogeny resolves global patterns of mushroom evolution.</title>
        <authorList>
            <person name="Varga T."/>
            <person name="Krizsan K."/>
            <person name="Foldi C."/>
            <person name="Dima B."/>
            <person name="Sanchez-Garcia M."/>
            <person name="Sanchez-Ramirez S."/>
            <person name="Szollosi G.J."/>
            <person name="Szarkandi J.G."/>
            <person name="Papp V."/>
            <person name="Albert L."/>
            <person name="Andreopoulos W."/>
            <person name="Angelini C."/>
            <person name="Antonin V."/>
            <person name="Barry K.W."/>
            <person name="Bougher N.L."/>
            <person name="Buchanan P."/>
            <person name="Buyck B."/>
            <person name="Bense V."/>
            <person name="Catcheside P."/>
            <person name="Chovatia M."/>
            <person name="Cooper J."/>
            <person name="Damon W."/>
            <person name="Desjardin D."/>
            <person name="Finy P."/>
            <person name="Geml J."/>
            <person name="Haridas S."/>
            <person name="Hughes K."/>
            <person name="Justo A."/>
            <person name="Karasinski D."/>
            <person name="Kautmanova I."/>
            <person name="Kiss B."/>
            <person name="Kocsube S."/>
            <person name="Kotiranta H."/>
            <person name="LaButti K.M."/>
            <person name="Lechner B.E."/>
            <person name="Liimatainen K."/>
            <person name="Lipzen A."/>
            <person name="Lukacs Z."/>
            <person name="Mihaltcheva S."/>
            <person name="Morgado L.N."/>
            <person name="Niskanen T."/>
            <person name="Noordeloos M.E."/>
            <person name="Ohm R.A."/>
            <person name="Ortiz-Santana B."/>
            <person name="Ovrebo C."/>
            <person name="Racz N."/>
            <person name="Riley R."/>
            <person name="Savchenko A."/>
            <person name="Shiryaev A."/>
            <person name="Soop K."/>
            <person name="Spirin V."/>
            <person name="Szebenyi C."/>
            <person name="Tomsovsky M."/>
            <person name="Tulloss R.E."/>
            <person name="Uehling J."/>
            <person name="Grigoriev I.V."/>
            <person name="Vagvolgyi C."/>
            <person name="Papp T."/>
            <person name="Martin F.M."/>
            <person name="Miettinen O."/>
            <person name="Hibbett D.S."/>
            <person name="Nagy L.G."/>
        </authorList>
    </citation>
    <scope>NUCLEOTIDE SEQUENCE [LARGE SCALE GENOMIC DNA]</scope>
    <source>
        <strain evidence="8 9">CBS 121175</strain>
    </source>
</reference>
<evidence type="ECO:0000256" key="3">
    <source>
        <dbReference type="ARBA" id="ARBA00022827"/>
    </source>
</evidence>
<sequence>MPGQISVHKNRASVSLKFIVVGGSIAGLATAYTLRKAGHSVLIIEKSDGHSVCKGGLRSPPNMTRILNQWGLAPALAKMSHKCDTFTFHNGANGEPIGSVIMQETFLVHLLADFLFIEHSELHYALHELASEAGVKFMFQADVVDADSESVSVTLGNGEKLKADVIVGADGYDSFMRGVVTGEYEGINPPPDTCGKRLWVTFSIPTAVLEGDEDLRPFANPLVWTLFLGDGYILRGHLLAGGKEFSVSLVYTYNGPLKEGDEEWKSFSSLDQWDLDYSRFEPRPLKLLKSTNRFSARIVRVRPHLESLVCDEARIVLVGEAAHPLLPSGFHSTGLGLEDALTLGNLFSRITNRNQVSQLLTAYEEIRQPRVASVHAHEVQQQAMLTVPAVAMHRRDDVMRKALAYEDWEHMDEATFKMVWGGVLDICTHDASESVDDWWTQWGAYFEHTDRRGSVSIPSTVQTSVA</sequence>
<evidence type="ECO:0000256" key="6">
    <source>
        <dbReference type="SAM" id="Phobius"/>
    </source>
</evidence>
<evidence type="ECO:0000256" key="2">
    <source>
        <dbReference type="ARBA" id="ARBA00022630"/>
    </source>
</evidence>
<dbReference type="AlphaFoldDB" id="A0A5C3KV70"/>
<keyword evidence="6" id="KW-1133">Transmembrane helix</keyword>
<dbReference type="GO" id="GO:0071949">
    <property type="term" value="F:FAD binding"/>
    <property type="evidence" value="ECO:0007669"/>
    <property type="project" value="InterPro"/>
</dbReference>
<dbReference type="OrthoDB" id="5428495at2759"/>
<proteinExistence type="inferred from homology"/>
<keyword evidence="2" id="KW-0285">Flavoprotein</keyword>
<organism evidence="8 9">
    <name type="scientific">Coprinopsis marcescibilis</name>
    <name type="common">Agaric fungus</name>
    <name type="synonym">Psathyrella marcescibilis</name>
    <dbReference type="NCBI Taxonomy" id="230819"/>
    <lineage>
        <taxon>Eukaryota</taxon>
        <taxon>Fungi</taxon>
        <taxon>Dikarya</taxon>
        <taxon>Basidiomycota</taxon>
        <taxon>Agaricomycotina</taxon>
        <taxon>Agaricomycetes</taxon>
        <taxon>Agaricomycetidae</taxon>
        <taxon>Agaricales</taxon>
        <taxon>Agaricineae</taxon>
        <taxon>Psathyrellaceae</taxon>
        <taxon>Coprinopsis</taxon>
    </lineage>
</organism>
<dbReference type="Pfam" id="PF01494">
    <property type="entry name" value="FAD_binding_3"/>
    <property type="match status" value="1"/>
</dbReference>
<feature type="domain" description="FAD-binding" evidence="7">
    <location>
        <begin position="19"/>
        <end position="186"/>
    </location>
</feature>
<comment type="similarity">
    <text evidence="1">Belongs to the paxM FAD-dependent monooxygenase family.</text>
</comment>
<gene>
    <name evidence="8" type="ORF">FA15DRAFT_619825</name>
</gene>
<name>A0A5C3KV70_COPMA</name>
<keyword evidence="6" id="KW-0472">Membrane</keyword>
<evidence type="ECO:0000256" key="5">
    <source>
        <dbReference type="ARBA" id="ARBA00023033"/>
    </source>
</evidence>
<keyword evidence="6" id="KW-0812">Transmembrane</keyword>
<dbReference type="InterPro" id="IPR050493">
    <property type="entry name" value="FAD-dep_Monooxygenase_BioMet"/>
</dbReference>
<evidence type="ECO:0000313" key="8">
    <source>
        <dbReference type="EMBL" id="TFK24105.1"/>
    </source>
</evidence>
<keyword evidence="4" id="KW-0560">Oxidoreductase</keyword>
<dbReference type="PANTHER" id="PTHR13789:SF309">
    <property type="entry name" value="PUTATIVE (AFU_ORTHOLOGUE AFUA_6G14510)-RELATED"/>
    <property type="match status" value="1"/>
</dbReference>
<dbReference type="PANTHER" id="PTHR13789">
    <property type="entry name" value="MONOOXYGENASE"/>
    <property type="match status" value="1"/>
</dbReference>
<evidence type="ECO:0000256" key="4">
    <source>
        <dbReference type="ARBA" id="ARBA00023002"/>
    </source>
</evidence>
<dbReference type="PRINTS" id="PR00420">
    <property type="entry name" value="RNGMNOXGNASE"/>
</dbReference>
<protein>
    <submittedName>
        <fullName evidence="8">FAD/NAD(P)-binding domain-containing protein</fullName>
    </submittedName>
</protein>
<keyword evidence="9" id="KW-1185">Reference proteome</keyword>
<dbReference type="Proteomes" id="UP000307440">
    <property type="component" value="Unassembled WGS sequence"/>
</dbReference>